<organism evidence="1 2">
    <name type="scientific">Bacillus gobiensis</name>
    <dbReference type="NCBI Taxonomy" id="1441095"/>
    <lineage>
        <taxon>Bacteria</taxon>
        <taxon>Bacillati</taxon>
        <taxon>Bacillota</taxon>
        <taxon>Bacilli</taxon>
        <taxon>Bacillales</taxon>
        <taxon>Bacillaceae</taxon>
        <taxon>Bacillus</taxon>
    </lineage>
</organism>
<reference evidence="1 2" key="2">
    <citation type="journal article" date="2016" name="Int. J. Syst. Evol. Microbiol.">
        <title>Bacillus gobiensis sp. nov., isolated from a soil sample.</title>
        <authorList>
            <person name="Liu B."/>
            <person name="Liu G.H."/>
            <person name="Cetin S."/>
            <person name="Schumann P."/>
            <person name="Pan Z.Z."/>
            <person name="Chen Q.Q."/>
        </authorList>
    </citation>
    <scope>NUCLEOTIDE SEQUENCE [LARGE SCALE GENOMIC DNA]</scope>
    <source>
        <strain evidence="1 2">FJAT-4402</strain>
    </source>
</reference>
<sequence length="129" mass="15051">MKANVRLINNKENQAIARQIRDYNLRTGNTVSISFEENLSEIVFSGEKILIPHKYWNKDNLIIEGEAKKEENDCLIEPSEKGKTVNLHLDAELVDELNKIKEHVLSKTQHEIVLELFKKGLHQYKRENQ</sequence>
<name>A0A0M4FYM6_9BACI</name>
<dbReference type="PATRIC" id="fig|1441095.3.peg.2964"/>
<protein>
    <submittedName>
        <fullName evidence="1">Uncharacterized protein</fullName>
    </submittedName>
</protein>
<gene>
    <name evidence="1" type="ORF">AM592_13510</name>
</gene>
<evidence type="ECO:0000313" key="2">
    <source>
        <dbReference type="Proteomes" id="UP000067625"/>
    </source>
</evidence>
<accession>A0A0M4FYM6</accession>
<dbReference type="OrthoDB" id="2467313at2"/>
<dbReference type="Proteomes" id="UP000067625">
    <property type="component" value="Chromosome"/>
</dbReference>
<keyword evidence="2" id="KW-1185">Reference proteome</keyword>
<dbReference type="EMBL" id="CP012600">
    <property type="protein sequence ID" value="ALC82488.1"/>
    <property type="molecule type" value="Genomic_DNA"/>
</dbReference>
<reference evidence="2" key="1">
    <citation type="submission" date="2015-08" db="EMBL/GenBank/DDBJ databases">
        <title>Genome sequencing project for genomic taxonomy and phylogenomics of Bacillus-like bacteria.</title>
        <authorList>
            <person name="Liu B."/>
            <person name="Wang J."/>
            <person name="Zhu Y."/>
            <person name="Liu G."/>
            <person name="Chen Q."/>
            <person name="Chen Z."/>
            <person name="Lan J."/>
            <person name="Che J."/>
            <person name="Ge C."/>
            <person name="Shi H."/>
            <person name="Pan Z."/>
            <person name="Liu X."/>
        </authorList>
    </citation>
    <scope>NUCLEOTIDE SEQUENCE [LARGE SCALE GENOMIC DNA]</scope>
    <source>
        <strain evidence="2">FJAT-4402</strain>
    </source>
</reference>
<dbReference type="STRING" id="1441095.AM592_13510"/>
<dbReference type="RefSeq" id="WP_053604279.1">
    <property type="nucleotide sequence ID" value="NZ_CP012600.1"/>
</dbReference>
<proteinExistence type="predicted"/>
<dbReference type="AlphaFoldDB" id="A0A0M4FYM6"/>
<evidence type="ECO:0000313" key="1">
    <source>
        <dbReference type="EMBL" id="ALC82488.1"/>
    </source>
</evidence>